<name>A0A0L0D9B9_THETB</name>
<dbReference type="CDD" id="cd00030">
    <property type="entry name" value="C2"/>
    <property type="match status" value="1"/>
</dbReference>
<evidence type="ECO:0000313" key="3">
    <source>
        <dbReference type="Proteomes" id="UP000054408"/>
    </source>
</evidence>
<dbReference type="PROSITE" id="PS50004">
    <property type="entry name" value="C2"/>
    <property type="match status" value="1"/>
</dbReference>
<accession>A0A0L0D9B9</accession>
<keyword evidence="3" id="KW-1185">Reference proteome</keyword>
<reference evidence="2 3" key="1">
    <citation type="submission" date="2010-05" db="EMBL/GenBank/DDBJ databases">
        <title>The Genome Sequence of Thecamonas trahens ATCC 50062.</title>
        <authorList>
            <consortium name="The Broad Institute Genome Sequencing Platform"/>
            <person name="Russ C."/>
            <person name="Cuomo C."/>
            <person name="Shea T."/>
            <person name="Young S.K."/>
            <person name="Zeng Q."/>
            <person name="Koehrsen M."/>
            <person name="Haas B."/>
            <person name="Borodovsky M."/>
            <person name="Guigo R."/>
            <person name="Alvarado L."/>
            <person name="Berlin A."/>
            <person name="Bochicchio J."/>
            <person name="Borenstein D."/>
            <person name="Chapman S."/>
            <person name="Chen Z."/>
            <person name="Freedman E."/>
            <person name="Gellesch M."/>
            <person name="Goldberg J."/>
            <person name="Griggs A."/>
            <person name="Gujja S."/>
            <person name="Heilman E."/>
            <person name="Heiman D."/>
            <person name="Hepburn T."/>
            <person name="Howarth C."/>
            <person name="Jen D."/>
            <person name="Larson L."/>
            <person name="Mehta T."/>
            <person name="Park D."/>
            <person name="Pearson M."/>
            <person name="Roberts A."/>
            <person name="Saif S."/>
            <person name="Shenoy N."/>
            <person name="Sisk P."/>
            <person name="Stolte C."/>
            <person name="Sykes S."/>
            <person name="Thomson T."/>
            <person name="Walk T."/>
            <person name="White J."/>
            <person name="Yandava C."/>
            <person name="Burger G."/>
            <person name="Gray M.W."/>
            <person name="Holland P.W.H."/>
            <person name="King N."/>
            <person name="Lang F.B.F."/>
            <person name="Roger A.J."/>
            <person name="Ruiz-Trillo I."/>
            <person name="Lander E."/>
            <person name="Nusbaum C."/>
        </authorList>
    </citation>
    <scope>NUCLEOTIDE SEQUENCE [LARGE SCALE GENOMIC DNA]</scope>
    <source>
        <strain evidence="2 3">ATCC 50062</strain>
    </source>
</reference>
<dbReference type="RefSeq" id="XP_013758920.1">
    <property type="nucleotide sequence ID" value="XM_013903466.1"/>
</dbReference>
<dbReference type="Proteomes" id="UP000054408">
    <property type="component" value="Unassembled WGS sequence"/>
</dbReference>
<dbReference type="GeneID" id="25563691"/>
<dbReference type="InterPro" id="IPR000008">
    <property type="entry name" value="C2_dom"/>
</dbReference>
<dbReference type="InterPro" id="IPR035892">
    <property type="entry name" value="C2_domain_sf"/>
</dbReference>
<dbReference type="AlphaFoldDB" id="A0A0L0D9B9"/>
<gene>
    <name evidence="2" type="ORF">AMSG_04129</name>
</gene>
<evidence type="ECO:0000259" key="1">
    <source>
        <dbReference type="PROSITE" id="PS50004"/>
    </source>
</evidence>
<sequence length="464" mass="49526">MSSSLIPTVTGKLHLRVVSANNLIPIKKFRDSANPYVTVSIPEAGIKYTTATVRSTTEPVWQFADASAELGPFVKASTLRFDVHHSKILLADAELGSATMNLDQLRELPPRSHLTIGLEPPLDRPTETAGSITFEFTLEPFEVANAELLSCKPLAQSLETGSDDAPFVFGSHDYEENMVFFTSSVPDRVVSGAAALMSTRLGVDVEMSERNGQIFAELPRKLDRDGTRAVAFAATIDAALMHGFRVKSGVGHGSAASGVIFVPDSGIDRPKPTLVLEIYDKRTIRANAQLLKYLGLEFVDALRQRGLEPKDDSGFVFDDCGRYGECVLSNGAFSDMKHAPTQIGYVLDALALFGLVLEAVAGRSLFVLRPHTPSIHGKTLDPMPTLVVAGNPDAGLAGLSKTAGSEMADRLQAALPGTGRMHLADDGQTAAQTAVMNGPQQTDIVRAAQEVSGRRVLVGGDEGG</sequence>
<dbReference type="SUPFAM" id="SSF49562">
    <property type="entry name" value="C2 domain (Calcium/lipid-binding domain, CaLB)"/>
    <property type="match status" value="1"/>
</dbReference>
<dbReference type="SMART" id="SM00239">
    <property type="entry name" value="C2"/>
    <property type="match status" value="1"/>
</dbReference>
<dbReference type="EMBL" id="GL349449">
    <property type="protein sequence ID" value="KNC47898.1"/>
    <property type="molecule type" value="Genomic_DNA"/>
</dbReference>
<protein>
    <recommendedName>
        <fullName evidence="1">C2 domain-containing protein</fullName>
    </recommendedName>
</protein>
<dbReference type="Pfam" id="PF00168">
    <property type="entry name" value="C2"/>
    <property type="match status" value="1"/>
</dbReference>
<evidence type="ECO:0000313" key="2">
    <source>
        <dbReference type="EMBL" id="KNC47898.1"/>
    </source>
</evidence>
<feature type="domain" description="C2" evidence="1">
    <location>
        <begin position="1"/>
        <end position="116"/>
    </location>
</feature>
<organism evidence="2 3">
    <name type="scientific">Thecamonas trahens ATCC 50062</name>
    <dbReference type="NCBI Taxonomy" id="461836"/>
    <lineage>
        <taxon>Eukaryota</taxon>
        <taxon>Apusozoa</taxon>
        <taxon>Apusomonadida</taxon>
        <taxon>Apusomonadidae</taxon>
        <taxon>Thecamonas</taxon>
    </lineage>
</organism>
<proteinExistence type="predicted"/>
<dbReference type="Gene3D" id="2.60.40.150">
    <property type="entry name" value="C2 domain"/>
    <property type="match status" value="1"/>
</dbReference>